<dbReference type="AlphaFoldDB" id="A0A9Q6LJU4"/>
<dbReference type="RefSeq" id="WP_155049837.1">
    <property type="nucleotide sequence ID" value="NZ_CP038957.1"/>
</dbReference>
<dbReference type="Proteomes" id="UP000422232">
    <property type="component" value="Chromosome"/>
</dbReference>
<evidence type="ECO:0000313" key="2">
    <source>
        <dbReference type="Proteomes" id="UP000422232"/>
    </source>
</evidence>
<reference evidence="1 2" key="1">
    <citation type="submission" date="2019-04" db="EMBL/GenBank/DDBJ databases">
        <title>Complete genome sequencing of Piscirickettsia salmonis strain Psal-009.</title>
        <authorList>
            <person name="Schober I."/>
            <person name="Bunk B."/>
            <person name="Sproer C."/>
            <person name="Carril G.P."/>
            <person name="Riedel T."/>
            <person name="Flores-Herrera P.A."/>
            <person name="Nourdin-Galindo G."/>
            <person name="Marshall S.H."/>
            <person name="Overmann J."/>
        </authorList>
    </citation>
    <scope>NUCLEOTIDE SEQUENCE [LARGE SCALE GENOMIC DNA]</scope>
    <source>
        <strain evidence="1 2">Psal-009</strain>
    </source>
</reference>
<evidence type="ECO:0000313" key="1">
    <source>
        <dbReference type="EMBL" id="QGO06122.1"/>
    </source>
</evidence>
<protein>
    <submittedName>
        <fullName evidence="1">Uncharacterized protein</fullName>
    </submittedName>
</protein>
<gene>
    <name evidence="1" type="ORF">Psal009_02026</name>
</gene>
<sequence length="63" mass="6919">MNKINQACKKVDEKVAAEYAERGLKFISDRQGDLGGGHFSNVYPLKVKAGTNKEIFGSTHHSP</sequence>
<name>A0A9Q6LJU4_PISSA</name>
<keyword evidence="2" id="KW-1185">Reference proteome</keyword>
<organism evidence="1 2">
    <name type="scientific">Piscirickettsia salmonis</name>
    <dbReference type="NCBI Taxonomy" id="1238"/>
    <lineage>
        <taxon>Bacteria</taxon>
        <taxon>Pseudomonadati</taxon>
        <taxon>Pseudomonadota</taxon>
        <taxon>Gammaproteobacteria</taxon>
        <taxon>Thiotrichales</taxon>
        <taxon>Piscirickettsiaceae</taxon>
        <taxon>Piscirickettsia</taxon>
    </lineage>
</organism>
<proteinExistence type="predicted"/>
<accession>A0A9Q6LJU4</accession>
<dbReference type="EMBL" id="CP038908">
    <property type="protein sequence ID" value="QGO06122.1"/>
    <property type="molecule type" value="Genomic_DNA"/>
</dbReference>